<dbReference type="InterPro" id="IPR036047">
    <property type="entry name" value="F-box-like_dom_sf"/>
</dbReference>
<dbReference type="Pfam" id="PF00646">
    <property type="entry name" value="F-box"/>
    <property type="match status" value="1"/>
</dbReference>
<organism evidence="2 3">
    <name type="scientific">Brassica cretica</name>
    <name type="common">Mustard</name>
    <dbReference type="NCBI Taxonomy" id="69181"/>
    <lineage>
        <taxon>Eukaryota</taxon>
        <taxon>Viridiplantae</taxon>
        <taxon>Streptophyta</taxon>
        <taxon>Embryophyta</taxon>
        <taxon>Tracheophyta</taxon>
        <taxon>Spermatophyta</taxon>
        <taxon>Magnoliopsida</taxon>
        <taxon>eudicotyledons</taxon>
        <taxon>Gunneridae</taxon>
        <taxon>Pentapetalae</taxon>
        <taxon>rosids</taxon>
        <taxon>malvids</taxon>
        <taxon>Brassicales</taxon>
        <taxon>Brassicaceae</taxon>
        <taxon>Brassiceae</taxon>
        <taxon>Brassica</taxon>
    </lineage>
</organism>
<dbReference type="InterPro" id="IPR001810">
    <property type="entry name" value="F-box_dom"/>
</dbReference>
<dbReference type="EMBL" id="QGKX02000088">
    <property type="protein sequence ID" value="KAF3588014.1"/>
    <property type="molecule type" value="Genomic_DNA"/>
</dbReference>
<gene>
    <name evidence="2" type="ORF">F2Q69_00030503</name>
</gene>
<proteinExistence type="predicted"/>
<dbReference type="SMART" id="SM00256">
    <property type="entry name" value="FBOX"/>
    <property type="match status" value="1"/>
</dbReference>
<accession>A0A8S9S7Y2</accession>
<evidence type="ECO:0000313" key="3">
    <source>
        <dbReference type="Proteomes" id="UP000712600"/>
    </source>
</evidence>
<protein>
    <recommendedName>
        <fullName evidence="1">F-box domain-containing protein</fullName>
    </recommendedName>
</protein>
<feature type="domain" description="F-box" evidence="1">
    <location>
        <begin position="6"/>
        <end position="45"/>
    </location>
</feature>
<comment type="caution">
    <text evidence="2">The sequence shown here is derived from an EMBL/GenBank/DDBJ whole genome shotgun (WGS) entry which is preliminary data.</text>
</comment>
<dbReference type="SUPFAM" id="SSF81383">
    <property type="entry name" value="F-box domain"/>
    <property type="match status" value="1"/>
</dbReference>
<evidence type="ECO:0000259" key="1">
    <source>
        <dbReference type="SMART" id="SM00256"/>
    </source>
</evidence>
<evidence type="ECO:0000313" key="2">
    <source>
        <dbReference type="EMBL" id="KAF3588014.1"/>
    </source>
</evidence>
<sequence>MEWRNLPTDLVEDILSRIPAITLARFRSTSKQWSGSVSVLHMLRLQIIHSTLKTRFLILHKLVYLMSFTARACCYAPQRTRDLWFGIHVQGKPRMSFLADKQSQVVRCLNSDNVVYTVQENKHIQVNRLGRGKRESITHDNFESSSVLLNYAPSLTQTQQDYTRKRKSPST</sequence>
<dbReference type="Proteomes" id="UP000712600">
    <property type="component" value="Unassembled WGS sequence"/>
</dbReference>
<name>A0A8S9S7Y2_BRACR</name>
<reference evidence="2" key="1">
    <citation type="submission" date="2019-12" db="EMBL/GenBank/DDBJ databases">
        <title>Genome sequencing and annotation of Brassica cretica.</title>
        <authorList>
            <person name="Studholme D.J."/>
            <person name="Sarris P."/>
        </authorList>
    </citation>
    <scope>NUCLEOTIDE SEQUENCE</scope>
    <source>
        <strain evidence="2">PFS-109/04</strain>
        <tissue evidence="2">Leaf</tissue>
    </source>
</reference>
<dbReference type="AlphaFoldDB" id="A0A8S9S7Y2"/>